<dbReference type="Proteomes" id="UP000694580">
    <property type="component" value="Chromosome 16"/>
</dbReference>
<reference evidence="2 3" key="1">
    <citation type="submission" date="2020-06" db="EMBL/GenBank/DDBJ databases">
        <authorList>
            <consortium name="Wellcome Sanger Institute Data Sharing"/>
        </authorList>
    </citation>
    <scope>NUCLEOTIDE SEQUENCE [LARGE SCALE GENOMIC DNA]</scope>
</reference>
<dbReference type="GeneTree" id="ENSGT00990000204739"/>
<gene>
    <name evidence="2" type="primary">DISP1</name>
</gene>
<keyword evidence="3" id="KW-1185">Reference proteome</keyword>
<accession>A0AAY4CGR8</accession>
<evidence type="ECO:0000259" key="1">
    <source>
        <dbReference type="Pfam" id="PF21058"/>
    </source>
</evidence>
<reference evidence="2" key="3">
    <citation type="submission" date="2025-09" db="UniProtKB">
        <authorList>
            <consortium name="Ensembl"/>
        </authorList>
    </citation>
    <scope>IDENTIFICATION</scope>
</reference>
<evidence type="ECO:0000313" key="3">
    <source>
        <dbReference type="Proteomes" id="UP000694580"/>
    </source>
</evidence>
<dbReference type="Pfam" id="PF21058">
    <property type="entry name" value="Stereocilin"/>
    <property type="match status" value="1"/>
</dbReference>
<name>A0AAY4CGR8_9TELE</name>
<dbReference type="InterPro" id="IPR048992">
    <property type="entry name" value="Stereocilin_LRR"/>
</dbReference>
<proteinExistence type="predicted"/>
<evidence type="ECO:0000313" key="2">
    <source>
        <dbReference type="Ensembl" id="ENSDCDP00010032312.1"/>
    </source>
</evidence>
<sequence>MWGMSHNLSWSFGETLLDIFLAPNVPVCSYPGTDCQMTPQFSRSFSPPLKSTGLLRCDMSSLAHFNSTRCAELVREMPANSTAAYSLCRELSVLSREDLQRVWSNACHSFGSLLSPFLNESACSDDTPARAPPAPVRVARSDRSLKDLLCIYDSWVDGSADPSVVSLCSENFQSDFIPKVCENTQLFQTLLKDPKNFWLWAFCFNLSTAFMVDQYCAYDTWRPENLVPSIVTFCWNSDHDRFLHLLCDFNLHFFEVIFSSQQNNWIRPNCSGVQEEFDLSALVADSCRYWEWSNPSEVTADQLSVCIQNDQMSFLVLVCNNGTFLQELLKNPDNAWVSDYCTSSPANQPTENPVNVLDWCTYGNWLASPPDPSIVGLCWQNDQIGFQKYVCCVIPLFEKLTLDPQNEWVKFVCTNDTAAILDNVCLYSDWIRPTIVDMTELALCAELDVKNFTQKVCYNNTVLRNMVANLDNIWLLQYCTNQTGRQMGFDPAVECQYNSWAVELPESTLLALCWDHDQAKFVSSVCTNPSILSLITKEISSLWANKFCAFYTNQNSAQGPSTDIPTVNPRSCPVWDLMQRLNWSCGLDVSVICQPGSSKLQGIQTLLRCGLKVFKPHLEALMTPSMAPVLDQVNTLFIVILVALEESNMTTLRVTENIRLAVVDSLKQYLDRETNFDNKRVLLQCFGGLLTNLMQTRRLQEVVNGTTDSFFFFQEYFKIPLQSLSPLLSGVDNTTIRQILQYYLRNRATLQLSEEYVNTMMSVLFHTQLAKDYTLFPDLIPLLSMANPADIETLPPLQSNVKVLQIISSIIPGLSPERRSAFGKWFGKSISPLNTTAGGLSFIRDTGNLIVYLPFHTFQNLSPAQLEDGLDVLMNAAMSPLQQQFVAQRIVRSFRNLTANQFVILGNTTCFANTRNLLAYVNTVAFPVIQGNVRACVNQGLQIPSEMIGSLVFNTSDLTSPAAIGTGQLSQLAYFLPLLGSDFLSRLNQSQLRPALDSLRSVPFTPAQARAIVDKLFPNASDLSVPAQLQALGTLVCGVKAETLLTLPVTTLLSALPRIGLKDAGLTPLQANTITSKLWASANVTGWLDKVEPLLSATPLLHVMARASRLLGTGATVYTYAWNTQQVEQYY</sequence>
<dbReference type="AlphaFoldDB" id="A0AAY4CGR8"/>
<reference evidence="2" key="2">
    <citation type="submission" date="2025-08" db="UniProtKB">
        <authorList>
            <consortium name="Ensembl"/>
        </authorList>
    </citation>
    <scope>IDENTIFICATION</scope>
</reference>
<protein>
    <recommendedName>
        <fullName evidence="1">Stereocilin LRR domain-containing protein</fullName>
    </recommendedName>
</protein>
<dbReference type="Ensembl" id="ENSDCDT00010040072.1">
    <property type="protein sequence ID" value="ENSDCDP00010032312.1"/>
    <property type="gene ID" value="ENSDCDG00010020683.1"/>
</dbReference>
<organism evidence="2 3">
    <name type="scientific">Denticeps clupeoides</name>
    <name type="common">denticle herring</name>
    <dbReference type="NCBI Taxonomy" id="299321"/>
    <lineage>
        <taxon>Eukaryota</taxon>
        <taxon>Metazoa</taxon>
        <taxon>Chordata</taxon>
        <taxon>Craniata</taxon>
        <taxon>Vertebrata</taxon>
        <taxon>Euteleostomi</taxon>
        <taxon>Actinopterygii</taxon>
        <taxon>Neopterygii</taxon>
        <taxon>Teleostei</taxon>
        <taxon>Clupei</taxon>
        <taxon>Clupeiformes</taxon>
        <taxon>Denticipitoidei</taxon>
        <taxon>Denticipitidae</taxon>
        <taxon>Denticeps</taxon>
    </lineage>
</organism>
<feature type="domain" description="Stereocilin LRR" evidence="1">
    <location>
        <begin position="653"/>
        <end position="1052"/>
    </location>
</feature>